<dbReference type="InterPro" id="IPR011663">
    <property type="entry name" value="UTRA"/>
</dbReference>
<evidence type="ECO:0000256" key="3">
    <source>
        <dbReference type="ARBA" id="ARBA00023163"/>
    </source>
</evidence>
<dbReference type="PROSITE" id="PS50949">
    <property type="entry name" value="HTH_GNTR"/>
    <property type="match status" value="1"/>
</dbReference>
<sequence>MELDNAIATPLYKQLEELILDKITSGTLTPGSKLPTENELSEQYHVSRVTVRKALAALDSQGYLEKKSGKGTFIAEKKMQRSLSPAVVSFSQMCQRMNKKPGAKTIKIAIEDPTPNEAELMGLDETEKILVIERIRYADDKPMLLEINKFPESFSFLFSENLNNTSLYELLKNKHNIVFDHSSKTIDITFASSRNAKILGITKGYPLLRIDSIIHDSTSAYTQLSLQLCIGDKYKLIV</sequence>
<dbReference type="SMART" id="SM00866">
    <property type="entry name" value="UTRA"/>
    <property type="match status" value="1"/>
</dbReference>
<feature type="domain" description="HTH gntR-type" evidence="4">
    <location>
        <begin position="9"/>
        <end position="77"/>
    </location>
</feature>
<evidence type="ECO:0000256" key="2">
    <source>
        <dbReference type="ARBA" id="ARBA00023125"/>
    </source>
</evidence>
<dbReference type="InterPro" id="IPR036388">
    <property type="entry name" value="WH-like_DNA-bd_sf"/>
</dbReference>
<name>A0ABW9X5D6_9FIRM</name>
<dbReference type="EMBL" id="WWVW01000023">
    <property type="protein sequence ID" value="MZL78197.1"/>
    <property type="molecule type" value="Genomic_DNA"/>
</dbReference>
<dbReference type="Gene3D" id="1.10.10.10">
    <property type="entry name" value="Winged helix-like DNA-binding domain superfamily/Winged helix DNA-binding domain"/>
    <property type="match status" value="1"/>
</dbReference>
<gene>
    <name evidence="5" type="ORF">GT718_12645</name>
</gene>
<dbReference type="InterPro" id="IPR050679">
    <property type="entry name" value="Bact_HTH_transcr_reg"/>
</dbReference>
<dbReference type="RefSeq" id="WP_118609096.1">
    <property type="nucleotide sequence ID" value="NZ_JAQDKS010000012.1"/>
</dbReference>
<dbReference type="PRINTS" id="PR00035">
    <property type="entry name" value="HTHGNTR"/>
</dbReference>
<evidence type="ECO:0000256" key="1">
    <source>
        <dbReference type="ARBA" id="ARBA00023015"/>
    </source>
</evidence>
<accession>A0ABW9X5D6</accession>
<proteinExistence type="predicted"/>
<organism evidence="5 6">
    <name type="scientific">Blautia massiliensis</name>
    <name type="common">ex Durand et al. 2017</name>
    <dbReference type="NCBI Taxonomy" id="1737424"/>
    <lineage>
        <taxon>Bacteria</taxon>
        <taxon>Bacillati</taxon>
        <taxon>Bacillota</taxon>
        <taxon>Clostridia</taxon>
        <taxon>Lachnospirales</taxon>
        <taxon>Lachnospiraceae</taxon>
        <taxon>Blautia</taxon>
    </lineage>
</organism>
<evidence type="ECO:0000313" key="6">
    <source>
        <dbReference type="Proteomes" id="UP000452293"/>
    </source>
</evidence>
<keyword evidence="2" id="KW-0238">DNA-binding</keyword>
<dbReference type="Pfam" id="PF00392">
    <property type="entry name" value="GntR"/>
    <property type="match status" value="1"/>
</dbReference>
<dbReference type="PANTHER" id="PTHR44846">
    <property type="entry name" value="MANNOSYL-D-GLYCERATE TRANSPORT/METABOLISM SYSTEM REPRESSOR MNGR-RELATED"/>
    <property type="match status" value="1"/>
</dbReference>
<dbReference type="SMART" id="SM00345">
    <property type="entry name" value="HTH_GNTR"/>
    <property type="match status" value="1"/>
</dbReference>
<comment type="caution">
    <text evidence="5">The sequence shown here is derived from an EMBL/GenBank/DDBJ whole genome shotgun (WGS) entry which is preliminary data.</text>
</comment>
<dbReference type="CDD" id="cd07377">
    <property type="entry name" value="WHTH_GntR"/>
    <property type="match status" value="1"/>
</dbReference>
<keyword evidence="3" id="KW-0804">Transcription</keyword>
<dbReference type="Gene3D" id="3.40.1410.10">
    <property type="entry name" value="Chorismate lyase-like"/>
    <property type="match status" value="1"/>
</dbReference>
<reference evidence="5 6" key="1">
    <citation type="journal article" date="2019" name="Nat. Med.">
        <title>A library of human gut bacterial isolates paired with longitudinal multiomics data enables mechanistic microbiome research.</title>
        <authorList>
            <person name="Poyet M."/>
            <person name="Groussin M."/>
            <person name="Gibbons S.M."/>
            <person name="Avila-Pacheco J."/>
            <person name="Jiang X."/>
            <person name="Kearney S.M."/>
            <person name="Perrotta A.R."/>
            <person name="Berdy B."/>
            <person name="Zhao S."/>
            <person name="Lieberman T.D."/>
            <person name="Swanson P.K."/>
            <person name="Smith M."/>
            <person name="Roesemann S."/>
            <person name="Alexander J.E."/>
            <person name="Rich S.A."/>
            <person name="Livny J."/>
            <person name="Vlamakis H."/>
            <person name="Clish C."/>
            <person name="Bullock K."/>
            <person name="Deik A."/>
            <person name="Scott J."/>
            <person name="Pierce K.A."/>
            <person name="Xavier R.J."/>
            <person name="Alm E.J."/>
        </authorList>
    </citation>
    <scope>NUCLEOTIDE SEQUENCE [LARGE SCALE GENOMIC DNA]</scope>
    <source>
        <strain evidence="5 6">BIOML-A1</strain>
    </source>
</reference>
<keyword evidence="6" id="KW-1185">Reference proteome</keyword>
<dbReference type="Proteomes" id="UP000452293">
    <property type="component" value="Unassembled WGS sequence"/>
</dbReference>
<evidence type="ECO:0000313" key="5">
    <source>
        <dbReference type="EMBL" id="MZL78197.1"/>
    </source>
</evidence>
<dbReference type="InterPro" id="IPR036390">
    <property type="entry name" value="WH_DNA-bd_sf"/>
</dbReference>
<dbReference type="SUPFAM" id="SSF46785">
    <property type="entry name" value="Winged helix' DNA-binding domain"/>
    <property type="match status" value="1"/>
</dbReference>
<dbReference type="InterPro" id="IPR028978">
    <property type="entry name" value="Chorismate_lyase_/UTRA_dom_sf"/>
</dbReference>
<dbReference type="SUPFAM" id="SSF64288">
    <property type="entry name" value="Chorismate lyase-like"/>
    <property type="match status" value="1"/>
</dbReference>
<evidence type="ECO:0000259" key="4">
    <source>
        <dbReference type="PROSITE" id="PS50949"/>
    </source>
</evidence>
<dbReference type="Pfam" id="PF07702">
    <property type="entry name" value="UTRA"/>
    <property type="match status" value="1"/>
</dbReference>
<dbReference type="InterPro" id="IPR000524">
    <property type="entry name" value="Tscrpt_reg_HTH_GntR"/>
</dbReference>
<dbReference type="PANTHER" id="PTHR44846:SF1">
    <property type="entry name" value="MANNOSYL-D-GLYCERATE TRANSPORT_METABOLISM SYSTEM REPRESSOR MNGR-RELATED"/>
    <property type="match status" value="1"/>
</dbReference>
<keyword evidence="1" id="KW-0805">Transcription regulation</keyword>
<protein>
    <submittedName>
        <fullName evidence="5">UTRA domain-containing protein</fullName>
    </submittedName>
</protein>